<organism evidence="10 11">
    <name type="scientific">Strongylocentrotus purpuratus</name>
    <name type="common">Purple sea urchin</name>
    <dbReference type="NCBI Taxonomy" id="7668"/>
    <lineage>
        <taxon>Eukaryota</taxon>
        <taxon>Metazoa</taxon>
        <taxon>Echinodermata</taxon>
        <taxon>Eleutherozoa</taxon>
        <taxon>Echinozoa</taxon>
        <taxon>Echinoidea</taxon>
        <taxon>Euechinoidea</taxon>
        <taxon>Echinacea</taxon>
        <taxon>Camarodonta</taxon>
        <taxon>Echinidea</taxon>
        <taxon>Strongylocentrotidae</taxon>
        <taxon>Strongylocentrotus</taxon>
    </lineage>
</organism>
<dbReference type="InterPro" id="IPR009057">
    <property type="entry name" value="Homeodomain-like_sf"/>
</dbReference>
<evidence type="ECO:0000313" key="11">
    <source>
        <dbReference type="Proteomes" id="UP000007110"/>
    </source>
</evidence>
<dbReference type="InterPro" id="IPR001356">
    <property type="entry name" value="HD"/>
</dbReference>
<name>A0A7M7NUX5_STRPU</name>
<evidence type="ECO:0000256" key="8">
    <source>
        <dbReference type="SAM" id="MobiDB-lite"/>
    </source>
</evidence>
<dbReference type="InterPro" id="IPR017970">
    <property type="entry name" value="Homeobox_CS"/>
</dbReference>
<feature type="region of interest" description="Disordered" evidence="8">
    <location>
        <begin position="195"/>
        <end position="246"/>
    </location>
</feature>
<accession>A0A7M7NUX5</accession>
<reference evidence="10" key="2">
    <citation type="submission" date="2021-01" db="UniProtKB">
        <authorList>
            <consortium name="EnsemblMetazoa"/>
        </authorList>
    </citation>
    <scope>IDENTIFICATION</scope>
</reference>
<feature type="region of interest" description="Disordered" evidence="8">
    <location>
        <begin position="150"/>
        <end position="178"/>
    </location>
</feature>
<evidence type="ECO:0000256" key="2">
    <source>
        <dbReference type="ARBA" id="ARBA00022473"/>
    </source>
</evidence>
<evidence type="ECO:0000256" key="6">
    <source>
        <dbReference type="PROSITE-ProRule" id="PRU00108"/>
    </source>
</evidence>
<evidence type="ECO:0000256" key="3">
    <source>
        <dbReference type="ARBA" id="ARBA00023125"/>
    </source>
</evidence>
<dbReference type="GeneID" id="115923860"/>
<dbReference type="RefSeq" id="XP_030841110.1">
    <property type="nucleotide sequence ID" value="XM_030985250.1"/>
</dbReference>
<feature type="compositionally biased region" description="Low complexity" evidence="8">
    <location>
        <begin position="223"/>
        <end position="246"/>
    </location>
</feature>
<dbReference type="KEGG" id="spu:115923860"/>
<dbReference type="InParanoid" id="A0A7M7NUX5"/>
<feature type="DNA-binding region" description="Homeobox" evidence="6">
    <location>
        <begin position="92"/>
        <end position="151"/>
    </location>
</feature>
<feature type="domain" description="Homeobox" evidence="9">
    <location>
        <begin position="90"/>
        <end position="150"/>
    </location>
</feature>
<evidence type="ECO:0000256" key="4">
    <source>
        <dbReference type="ARBA" id="ARBA00023155"/>
    </source>
</evidence>
<evidence type="ECO:0000259" key="9">
    <source>
        <dbReference type="PROSITE" id="PS50071"/>
    </source>
</evidence>
<dbReference type="CDD" id="cd00086">
    <property type="entry name" value="homeodomain"/>
    <property type="match status" value="1"/>
</dbReference>
<dbReference type="Gene3D" id="1.10.10.60">
    <property type="entry name" value="Homeodomain-like"/>
    <property type="match status" value="1"/>
</dbReference>
<dbReference type="AlphaFoldDB" id="A0A7M7NUX5"/>
<evidence type="ECO:0000256" key="5">
    <source>
        <dbReference type="ARBA" id="ARBA00023242"/>
    </source>
</evidence>
<dbReference type="GO" id="GO:0006357">
    <property type="term" value="P:regulation of transcription by RNA polymerase II"/>
    <property type="evidence" value="ECO:0000318"/>
    <property type="project" value="GO_Central"/>
</dbReference>
<keyword evidence="11" id="KW-1185">Reference proteome</keyword>
<evidence type="ECO:0000256" key="1">
    <source>
        <dbReference type="ARBA" id="ARBA00004123"/>
    </source>
</evidence>
<dbReference type="SMART" id="SM00389">
    <property type="entry name" value="HOX"/>
    <property type="match status" value="1"/>
</dbReference>
<sequence>MSTRNLSFSIENILGLEKCYDHGDETENDHQGFRIASRTGVQSKVSLPFTERYSVVDGMSTPHSVAVLSSSSCSIPSTGSALDVASRRKPRRMRVRTNFSAWQLEELERAFTTTHYPDIFMREALAMRLDLMEARVQVWFQNRRAKWRKHERTCGKQVPNSPKKTDTSPAELKGLSKTESIEAAKKMPYPFISLAKGTKTSVQHHHHEQRDRQPFRADIVKDSSSSSSSFFSSSPSSSSSSSSSSS</sequence>
<dbReference type="Proteomes" id="UP000007110">
    <property type="component" value="Unassembled WGS sequence"/>
</dbReference>
<dbReference type="PROSITE" id="PS00027">
    <property type="entry name" value="HOMEOBOX_1"/>
    <property type="match status" value="1"/>
</dbReference>
<keyword evidence="5 6" id="KW-0539">Nucleus</keyword>
<dbReference type="InterPro" id="IPR050649">
    <property type="entry name" value="Paired_Homeobox_TFs"/>
</dbReference>
<dbReference type="GO" id="GO:0048666">
    <property type="term" value="P:neuron development"/>
    <property type="evidence" value="ECO:0000318"/>
    <property type="project" value="GO_Central"/>
</dbReference>
<proteinExistence type="predicted"/>
<keyword evidence="4 6" id="KW-0371">Homeobox</keyword>
<protein>
    <recommendedName>
        <fullName evidence="9">Homeobox domain-containing protein</fullName>
    </recommendedName>
</protein>
<comment type="subcellular location">
    <subcellularLocation>
        <location evidence="1 6 7">Nucleus</location>
    </subcellularLocation>
</comment>
<dbReference type="GO" id="GO:0005634">
    <property type="term" value="C:nucleus"/>
    <property type="evidence" value="ECO:0000318"/>
    <property type="project" value="GO_Central"/>
</dbReference>
<feature type="compositionally biased region" description="Basic and acidic residues" evidence="8">
    <location>
        <begin position="208"/>
        <end position="221"/>
    </location>
</feature>
<evidence type="ECO:0000256" key="7">
    <source>
        <dbReference type="RuleBase" id="RU000682"/>
    </source>
</evidence>
<dbReference type="PANTHER" id="PTHR24329">
    <property type="entry name" value="HOMEOBOX PROTEIN ARISTALESS"/>
    <property type="match status" value="1"/>
</dbReference>
<dbReference type="SUPFAM" id="SSF46689">
    <property type="entry name" value="Homeodomain-like"/>
    <property type="match status" value="1"/>
</dbReference>
<keyword evidence="2" id="KW-0217">Developmental protein</keyword>
<dbReference type="GO" id="GO:0000981">
    <property type="term" value="F:DNA-binding transcription factor activity, RNA polymerase II-specific"/>
    <property type="evidence" value="ECO:0000318"/>
    <property type="project" value="GO_Central"/>
</dbReference>
<dbReference type="PANTHER" id="PTHR24329:SF543">
    <property type="entry name" value="FI01017P-RELATED"/>
    <property type="match status" value="1"/>
</dbReference>
<reference evidence="11" key="1">
    <citation type="submission" date="2015-02" db="EMBL/GenBank/DDBJ databases">
        <title>Genome sequencing for Strongylocentrotus purpuratus.</title>
        <authorList>
            <person name="Murali S."/>
            <person name="Liu Y."/>
            <person name="Vee V."/>
            <person name="English A."/>
            <person name="Wang M."/>
            <person name="Skinner E."/>
            <person name="Han Y."/>
            <person name="Muzny D.M."/>
            <person name="Worley K.C."/>
            <person name="Gibbs R.A."/>
        </authorList>
    </citation>
    <scope>NUCLEOTIDE SEQUENCE</scope>
</reference>
<dbReference type="FunFam" id="1.10.10.60:FF:000057">
    <property type="entry name" value="Short stature homeobox 2"/>
    <property type="match status" value="1"/>
</dbReference>
<dbReference type="EnsemblMetazoa" id="XM_030985250">
    <property type="protein sequence ID" value="XP_030841110"/>
    <property type="gene ID" value="LOC115923860"/>
</dbReference>
<dbReference type="GO" id="GO:0000977">
    <property type="term" value="F:RNA polymerase II transcription regulatory region sequence-specific DNA binding"/>
    <property type="evidence" value="ECO:0000318"/>
    <property type="project" value="GO_Central"/>
</dbReference>
<evidence type="ECO:0000313" key="10">
    <source>
        <dbReference type="EnsemblMetazoa" id="XP_030841110"/>
    </source>
</evidence>
<keyword evidence="3 6" id="KW-0238">DNA-binding</keyword>
<dbReference type="Pfam" id="PF00046">
    <property type="entry name" value="Homeodomain"/>
    <property type="match status" value="1"/>
</dbReference>
<dbReference type="PROSITE" id="PS50071">
    <property type="entry name" value="HOMEOBOX_2"/>
    <property type="match status" value="1"/>
</dbReference>
<dbReference type="OrthoDB" id="6159439at2759"/>